<sequence length="160" mass="17916">MGKCDDSFNEGTARPISLQTCSSSSRVRTFWGRLDKDNSAKMANPSPSCIIFSDVVTVETAYSMRSGTPSCLNISIIGGSYPPLKIMIGSLFKSCIVIGEYLTLTFNKEQFEELLNSVNFNPQCYEGKYRSRNHILLRAAEEVMPDMDLEDIEKTYTNII</sequence>
<protein>
    <submittedName>
        <fullName evidence="1">Uncharacterized protein</fullName>
    </submittedName>
</protein>
<reference evidence="1 2" key="1">
    <citation type="submission" date="2016-10" db="EMBL/GenBank/DDBJ databases">
        <title>Genome Sequence of Bacillus weihenstephanensis GM6LP.</title>
        <authorList>
            <person name="Poehlein A."/>
            <person name="Wemheuer F."/>
            <person name="Hollensteiner J."/>
            <person name="Wemheuer B."/>
        </authorList>
    </citation>
    <scope>NUCLEOTIDE SEQUENCE [LARGE SCALE GENOMIC DNA]</scope>
    <source>
        <strain evidence="1 2">GM6LP</strain>
    </source>
</reference>
<evidence type="ECO:0000313" key="1">
    <source>
        <dbReference type="EMBL" id="PJN69637.1"/>
    </source>
</evidence>
<dbReference type="Proteomes" id="UP000236165">
    <property type="component" value="Unassembled WGS sequence"/>
</dbReference>
<proteinExistence type="predicted"/>
<dbReference type="AlphaFoldDB" id="A0AAP8KTN4"/>
<organism evidence="1 2">
    <name type="scientific">Bacillus mycoides</name>
    <dbReference type="NCBI Taxonomy" id="1405"/>
    <lineage>
        <taxon>Bacteria</taxon>
        <taxon>Bacillati</taxon>
        <taxon>Bacillota</taxon>
        <taxon>Bacilli</taxon>
        <taxon>Bacillales</taxon>
        <taxon>Bacillaceae</taxon>
        <taxon>Bacillus</taxon>
        <taxon>Bacillus cereus group</taxon>
    </lineage>
</organism>
<gene>
    <name evidence="1" type="ORF">BACWE_34780</name>
</gene>
<accession>A0AAP8KTN4</accession>
<comment type="caution">
    <text evidence="1">The sequence shown here is derived from an EMBL/GenBank/DDBJ whole genome shotgun (WGS) entry which is preliminary data.</text>
</comment>
<name>A0AAP8KTN4_BACMY</name>
<dbReference type="EMBL" id="MKZQ01000038">
    <property type="protein sequence ID" value="PJN69637.1"/>
    <property type="molecule type" value="Genomic_DNA"/>
</dbReference>
<evidence type="ECO:0000313" key="2">
    <source>
        <dbReference type="Proteomes" id="UP000236165"/>
    </source>
</evidence>